<gene>
    <name evidence="1" type="ORF">TSUD_14500</name>
</gene>
<reference evidence="2" key="1">
    <citation type="journal article" date="2017" name="Front. Plant Sci.">
        <title>Climate Clever Clovers: New Paradigm to Reduce the Environmental Footprint of Ruminants by Breeding Low Methanogenic Forages Utilizing Haplotype Variation.</title>
        <authorList>
            <person name="Kaur P."/>
            <person name="Appels R."/>
            <person name="Bayer P.E."/>
            <person name="Keeble-Gagnere G."/>
            <person name="Wang J."/>
            <person name="Hirakawa H."/>
            <person name="Shirasawa K."/>
            <person name="Vercoe P."/>
            <person name="Stefanova K."/>
            <person name="Durmic Z."/>
            <person name="Nichols P."/>
            <person name="Revell C."/>
            <person name="Isobe S.N."/>
            <person name="Edwards D."/>
            <person name="Erskine W."/>
        </authorList>
    </citation>
    <scope>NUCLEOTIDE SEQUENCE [LARGE SCALE GENOMIC DNA]</scope>
    <source>
        <strain evidence="2">cv. Daliak</strain>
    </source>
</reference>
<dbReference type="Proteomes" id="UP000242715">
    <property type="component" value="Unassembled WGS sequence"/>
</dbReference>
<name>A0A2Z6NMB9_TRISU</name>
<protein>
    <submittedName>
        <fullName evidence="1">Uncharacterized protein</fullName>
    </submittedName>
</protein>
<organism evidence="1 2">
    <name type="scientific">Trifolium subterraneum</name>
    <name type="common">Subterranean clover</name>
    <dbReference type="NCBI Taxonomy" id="3900"/>
    <lineage>
        <taxon>Eukaryota</taxon>
        <taxon>Viridiplantae</taxon>
        <taxon>Streptophyta</taxon>
        <taxon>Embryophyta</taxon>
        <taxon>Tracheophyta</taxon>
        <taxon>Spermatophyta</taxon>
        <taxon>Magnoliopsida</taxon>
        <taxon>eudicotyledons</taxon>
        <taxon>Gunneridae</taxon>
        <taxon>Pentapetalae</taxon>
        <taxon>rosids</taxon>
        <taxon>fabids</taxon>
        <taxon>Fabales</taxon>
        <taxon>Fabaceae</taxon>
        <taxon>Papilionoideae</taxon>
        <taxon>50 kb inversion clade</taxon>
        <taxon>NPAAA clade</taxon>
        <taxon>Hologalegina</taxon>
        <taxon>IRL clade</taxon>
        <taxon>Trifolieae</taxon>
        <taxon>Trifolium</taxon>
    </lineage>
</organism>
<proteinExistence type="predicted"/>
<dbReference type="AlphaFoldDB" id="A0A2Z6NMB9"/>
<evidence type="ECO:0000313" key="2">
    <source>
        <dbReference type="Proteomes" id="UP000242715"/>
    </source>
</evidence>
<accession>A0A2Z6NMB9</accession>
<dbReference type="EMBL" id="DF974131">
    <property type="protein sequence ID" value="GAU45548.1"/>
    <property type="molecule type" value="Genomic_DNA"/>
</dbReference>
<keyword evidence="2" id="KW-1185">Reference proteome</keyword>
<evidence type="ECO:0000313" key="1">
    <source>
        <dbReference type="EMBL" id="GAU45548.1"/>
    </source>
</evidence>
<sequence>MNSVVVTVINKSTTKHCLHHIQTTGSQSKLKSYQTTKYRPPYMRTITLHSILKTNKFDFSSHIFSVSPSPINIPLQSYITRNIVTREAPSFNIMIL</sequence>